<comment type="catalytic activity">
    <reaction evidence="1 9">
        <text>Release of an N-terminal pyroglutamyl group from a polypeptide, the second amino acid generally not being Pro.</text>
        <dbReference type="EC" id="3.4.19.3"/>
    </reaction>
</comment>
<dbReference type="SUPFAM" id="SSF53182">
    <property type="entry name" value="Pyrrolidone carboxyl peptidase (pyroglutamate aminopeptidase)"/>
    <property type="match status" value="1"/>
</dbReference>
<dbReference type="Pfam" id="PF01470">
    <property type="entry name" value="Peptidase_C15"/>
    <property type="match status" value="1"/>
</dbReference>
<dbReference type="EC" id="3.4.19.3" evidence="9"/>
<dbReference type="GO" id="GO:0006508">
    <property type="term" value="P:proteolysis"/>
    <property type="evidence" value="ECO:0007669"/>
    <property type="project" value="UniProtKB-KW"/>
</dbReference>
<keyword evidence="7" id="KW-0378">Hydrolase</keyword>
<accession>A0A1I7JUD9</accession>
<dbReference type="GO" id="GO:0016920">
    <property type="term" value="F:pyroglutamyl-peptidase activity"/>
    <property type="evidence" value="ECO:0007669"/>
    <property type="project" value="UniProtKB-EC"/>
</dbReference>
<dbReference type="NCBIfam" id="NF005603">
    <property type="entry name" value="PRK07340.1"/>
    <property type="match status" value="1"/>
</dbReference>
<dbReference type="PANTHER" id="PTHR13812">
    <property type="entry name" value="KETIMINE REDUCTASE MU-CRYSTALLIN"/>
    <property type="match status" value="1"/>
</dbReference>
<dbReference type="InterPro" id="IPR016125">
    <property type="entry name" value="Peptidase_C15-like"/>
</dbReference>
<evidence type="ECO:0000256" key="2">
    <source>
        <dbReference type="ARBA" id="ARBA00002280"/>
    </source>
</evidence>
<comment type="subcellular location">
    <subcellularLocation>
        <location evidence="3">Cytoplasm</location>
    </subcellularLocation>
</comment>
<evidence type="ECO:0000256" key="5">
    <source>
        <dbReference type="ARBA" id="ARBA00022490"/>
    </source>
</evidence>
<evidence type="ECO:0000256" key="8">
    <source>
        <dbReference type="ARBA" id="ARBA00022807"/>
    </source>
</evidence>
<feature type="active site" evidence="9">
    <location>
        <position position="80"/>
    </location>
</feature>
<sequence>MPPILLTGFDPFDNTTVNPSWCVARALAGQRIAGHQVVAAQLPTAFGQALEHLRALLQAHRPALVLCLGLAAGRAALSIERIGINVIDARIPDNQGAQPVDMPVVPHGPAAYFATLPIKAMLRAVRQSGIAASRPRCRRARAPSCATRCCTGCCTCCTRARAHPARAAASSTYRSCPNRASPECRCATWCAAFTPRCGPQPWRATTSPCTPEPNTDMHQALLSPEATAAQLPWLPLADEIAAVLRDASVQVPARTVLPLAGGGTLFTMPACDTQVAITKLITFTPANTGTGRATIQGDVVVFDVATGTRRLILDGPTITARRTAAVSLYAAQRLARVPQGPLLIVGAGAQGLAHLHAFVAGLGVTEVLVASRSQASAQALALQAHALGVQAHVVEDADRAAALCPLIVTCTPASGVVLRSAPHPDTFLAAVGAFTPQMVELDAALCRAFAANGQILVDTADAAHEAGDLLQAGLDVTALPTLASLERTHWRPGPGPVLFKSCGWGGWDLAAARLALRGA</sequence>
<dbReference type="PRINTS" id="PR00706">
    <property type="entry name" value="PYROGLUPTASE"/>
</dbReference>
<dbReference type="InterPro" id="IPR036440">
    <property type="entry name" value="Peptidase_C15-like_sf"/>
</dbReference>
<dbReference type="InterPro" id="IPR023401">
    <property type="entry name" value="ODC_N"/>
</dbReference>
<keyword evidence="6" id="KW-0645">Protease</keyword>
<comment type="function">
    <text evidence="2">Removes 5-oxoproline from various penultimate amino acid residues except L-proline.</text>
</comment>
<dbReference type="InterPro" id="IPR036291">
    <property type="entry name" value="NAD(P)-bd_dom_sf"/>
</dbReference>
<proteinExistence type="inferred from homology"/>
<dbReference type="Proteomes" id="UP000183656">
    <property type="component" value="Unassembled WGS sequence"/>
</dbReference>
<keyword evidence="11" id="KW-1185">Reference proteome</keyword>
<dbReference type="CDD" id="cd00501">
    <property type="entry name" value="Peptidase_C15"/>
    <property type="match status" value="1"/>
</dbReference>
<evidence type="ECO:0000256" key="4">
    <source>
        <dbReference type="ARBA" id="ARBA00006641"/>
    </source>
</evidence>
<dbReference type="STRING" id="343013.SAMN04489707_103116"/>
<reference evidence="10 11" key="1">
    <citation type="submission" date="2016-10" db="EMBL/GenBank/DDBJ databases">
        <authorList>
            <person name="de Groot N.N."/>
        </authorList>
    </citation>
    <scope>NUCLEOTIDE SEQUENCE [LARGE SCALE GENOMIC DNA]</scope>
    <source>
        <strain evidence="10 11">R-24608</strain>
    </source>
</reference>
<evidence type="ECO:0000256" key="6">
    <source>
        <dbReference type="ARBA" id="ARBA00022670"/>
    </source>
</evidence>
<dbReference type="Pfam" id="PF02423">
    <property type="entry name" value="OCD_Mu_crystall"/>
    <property type="match status" value="1"/>
</dbReference>
<dbReference type="Gene3D" id="3.30.1780.10">
    <property type="entry name" value="ornithine cyclodeaminase, domain 1"/>
    <property type="match status" value="1"/>
</dbReference>
<evidence type="ECO:0000256" key="7">
    <source>
        <dbReference type="ARBA" id="ARBA00022801"/>
    </source>
</evidence>
<evidence type="ECO:0000256" key="9">
    <source>
        <dbReference type="PROSITE-ProRule" id="PRU10076"/>
    </source>
</evidence>
<dbReference type="InterPro" id="IPR033693">
    <property type="entry name" value="PGPEP1_Glu_AS"/>
</dbReference>
<dbReference type="Gene3D" id="3.40.630.20">
    <property type="entry name" value="Peptidase C15, pyroglutamyl peptidase I-like"/>
    <property type="match status" value="1"/>
</dbReference>
<keyword evidence="5" id="KW-0963">Cytoplasm</keyword>
<gene>
    <name evidence="10" type="ORF">SAMN04489707_103116</name>
</gene>
<dbReference type="AlphaFoldDB" id="A0A1I7JUD9"/>
<dbReference type="PROSITE" id="PS01333">
    <property type="entry name" value="PYRASE_GLU"/>
    <property type="match status" value="1"/>
</dbReference>
<organism evidence="10 11">
    <name type="scientific">Paenacidovorax caeni</name>
    <dbReference type="NCBI Taxonomy" id="343013"/>
    <lineage>
        <taxon>Bacteria</taxon>
        <taxon>Pseudomonadati</taxon>
        <taxon>Pseudomonadota</taxon>
        <taxon>Betaproteobacteria</taxon>
        <taxon>Burkholderiales</taxon>
        <taxon>Comamonadaceae</taxon>
        <taxon>Paenacidovorax</taxon>
    </lineage>
</organism>
<evidence type="ECO:0000256" key="1">
    <source>
        <dbReference type="ARBA" id="ARBA00001770"/>
    </source>
</evidence>
<protein>
    <recommendedName>
        <fullName evidence="9">Pyroglutamyl-peptidase I</fullName>
        <ecNumber evidence="9">3.4.19.3</ecNumber>
    </recommendedName>
</protein>
<dbReference type="InterPro" id="IPR000816">
    <property type="entry name" value="Peptidase_C15"/>
</dbReference>
<comment type="similarity">
    <text evidence="4">Belongs to the peptidase C15 family.</text>
</comment>
<dbReference type="InterPro" id="IPR003462">
    <property type="entry name" value="ODC_Mu_crystall"/>
</dbReference>
<dbReference type="EMBL" id="FPBX01000031">
    <property type="protein sequence ID" value="SFU88777.1"/>
    <property type="molecule type" value="Genomic_DNA"/>
</dbReference>
<evidence type="ECO:0000313" key="11">
    <source>
        <dbReference type="Proteomes" id="UP000183656"/>
    </source>
</evidence>
<name>A0A1I7JUD9_9BURK</name>
<keyword evidence="8" id="KW-0788">Thiol protease</keyword>
<dbReference type="SUPFAM" id="SSF51735">
    <property type="entry name" value="NAD(P)-binding Rossmann-fold domains"/>
    <property type="match status" value="1"/>
</dbReference>
<evidence type="ECO:0000256" key="3">
    <source>
        <dbReference type="ARBA" id="ARBA00004496"/>
    </source>
</evidence>
<evidence type="ECO:0000313" key="10">
    <source>
        <dbReference type="EMBL" id="SFU88777.1"/>
    </source>
</evidence>
<dbReference type="Gene3D" id="3.40.50.720">
    <property type="entry name" value="NAD(P)-binding Rossmann-like Domain"/>
    <property type="match status" value="1"/>
</dbReference>
<dbReference type="PANTHER" id="PTHR13812:SF19">
    <property type="entry name" value="KETIMINE REDUCTASE MU-CRYSTALLIN"/>
    <property type="match status" value="1"/>
</dbReference>
<dbReference type="GO" id="GO:0005829">
    <property type="term" value="C:cytosol"/>
    <property type="evidence" value="ECO:0007669"/>
    <property type="project" value="InterPro"/>
</dbReference>